<evidence type="ECO:0000256" key="3">
    <source>
        <dbReference type="ARBA" id="ARBA00022844"/>
    </source>
</evidence>
<dbReference type="GO" id="GO:0044423">
    <property type="term" value="C:virion component"/>
    <property type="evidence" value="ECO:0007669"/>
    <property type="project" value="UniProtKB-KW"/>
</dbReference>
<dbReference type="GO" id="GO:0003899">
    <property type="term" value="F:DNA-directed RNA polymerase activity"/>
    <property type="evidence" value="ECO:0007669"/>
    <property type="project" value="InterPro"/>
</dbReference>
<dbReference type="GO" id="GO:0005736">
    <property type="term" value="C:RNA polymerase I complex"/>
    <property type="evidence" value="ECO:0007669"/>
    <property type="project" value="TreeGrafter"/>
</dbReference>
<dbReference type="PANTHER" id="PTHR11800:SF13">
    <property type="entry name" value="DNA-DIRECTED RNA POLYMERASES I AND III SUBUNIT RPAC1"/>
    <property type="match status" value="1"/>
</dbReference>
<dbReference type="Gene3D" id="3.30.1360.10">
    <property type="entry name" value="RNA polymerase, RBP11-like subunit"/>
    <property type="match status" value="2"/>
</dbReference>
<dbReference type="SUPFAM" id="SSF56553">
    <property type="entry name" value="Insert subdomain of RNA polymerase alpha subunit"/>
    <property type="match status" value="1"/>
</dbReference>
<dbReference type="InterPro" id="IPR036603">
    <property type="entry name" value="RBP11-like"/>
</dbReference>
<dbReference type="GO" id="GO:0005666">
    <property type="term" value="C:RNA polymerase III complex"/>
    <property type="evidence" value="ECO:0007669"/>
    <property type="project" value="TreeGrafter"/>
</dbReference>
<accession>A0A6C0BD36</accession>
<organism evidence="6">
    <name type="scientific">viral metagenome</name>
    <dbReference type="NCBI Taxonomy" id="1070528"/>
    <lineage>
        <taxon>unclassified sequences</taxon>
        <taxon>metagenomes</taxon>
        <taxon>organismal metagenomes</taxon>
    </lineage>
</organism>
<evidence type="ECO:0000256" key="4">
    <source>
        <dbReference type="ARBA" id="ARBA00023163"/>
    </source>
</evidence>
<dbReference type="AlphaFoldDB" id="A0A6C0BD36"/>
<dbReference type="InterPro" id="IPR009025">
    <property type="entry name" value="RBP11-like_dimer"/>
</dbReference>
<evidence type="ECO:0000313" key="6">
    <source>
        <dbReference type="EMBL" id="QHS89313.1"/>
    </source>
</evidence>
<keyword evidence="3" id="KW-0946">Virion</keyword>
<sequence>MEQPQSAMSKVSRSKIRVVAPAAALSNEGPFKNMRTTGNTLQFTLTPTHVSYANTVRRAVLTLVETVAFNSDIQELTGLTSDVVITKNSTPMSNEMLAHRIGLLPIHVSNPLLWKPEEYRFEIKAVNDSTTSMDITADNIDVYKLGSPDEEPQKVPSRKFFHPHPVSGSTCLLTVLKGRLSSEKPEELECVMKATVGNGKQNARFIPVSQCSYRYTPDPDEDKRNQVFMNWLTNNKKVSSVDLEADQARKGELQREFATMEAARCYLEENGEPYSFDFTVETVGVLTPVYILARALSLIQAKCIRYASINVGDLPETLKVVPADSQLQGFDFIFDQEDHTLGNLFQTWIEQNLMDSGEISFAGYKVPHPLRDQMVLRIGVEKDGQQVTARAAVAQAAKGCADMFGSWRASLEPFLAK</sequence>
<dbReference type="GO" id="GO:0006351">
    <property type="term" value="P:DNA-templated transcription"/>
    <property type="evidence" value="ECO:0007669"/>
    <property type="project" value="InterPro"/>
</dbReference>
<dbReference type="SUPFAM" id="SSF55257">
    <property type="entry name" value="RBP11-like subunits of RNA polymerase"/>
    <property type="match status" value="2"/>
</dbReference>
<dbReference type="Pfam" id="PF01193">
    <property type="entry name" value="RNA_pol_L"/>
    <property type="match status" value="1"/>
</dbReference>
<dbReference type="EMBL" id="MN739108">
    <property type="protein sequence ID" value="QHS89313.1"/>
    <property type="molecule type" value="Genomic_DNA"/>
</dbReference>
<dbReference type="InterPro" id="IPR011263">
    <property type="entry name" value="DNA-dir_RNA_pol_RpoA/D/Rpb3"/>
</dbReference>
<comment type="subcellular location">
    <subcellularLocation>
        <location evidence="1">Virion</location>
    </subcellularLocation>
</comment>
<dbReference type="InterPro" id="IPR050518">
    <property type="entry name" value="Rpo3/RPB3_RNA_Pol_subunit"/>
</dbReference>
<evidence type="ECO:0000256" key="2">
    <source>
        <dbReference type="ARBA" id="ARBA00022478"/>
    </source>
</evidence>
<dbReference type="InterPro" id="IPR036643">
    <property type="entry name" value="RNApol_insert_sf"/>
</dbReference>
<dbReference type="Gene3D" id="2.170.120.12">
    <property type="entry name" value="DNA-directed RNA polymerase, insert domain"/>
    <property type="match status" value="1"/>
</dbReference>
<feature type="domain" description="DNA-directed RNA polymerase RpoA/D/Rpb3-type" evidence="5">
    <location>
        <begin position="40"/>
        <end position="309"/>
    </location>
</feature>
<keyword evidence="2" id="KW-0240">DNA-directed RNA polymerase</keyword>
<evidence type="ECO:0000256" key="1">
    <source>
        <dbReference type="ARBA" id="ARBA00004328"/>
    </source>
</evidence>
<keyword evidence="4" id="KW-0804">Transcription</keyword>
<name>A0A6C0BD36_9ZZZZ</name>
<reference evidence="6" key="1">
    <citation type="journal article" date="2020" name="Nature">
        <title>Giant virus diversity and host interactions through global metagenomics.</title>
        <authorList>
            <person name="Schulz F."/>
            <person name="Roux S."/>
            <person name="Paez-Espino D."/>
            <person name="Jungbluth S."/>
            <person name="Walsh D.A."/>
            <person name="Denef V.J."/>
            <person name="McMahon K.D."/>
            <person name="Konstantinidis K.T."/>
            <person name="Eloe-Fadrosh E.A."/>
            <person name="Kyrpides N.C."/>
            <person name="Woyke T."/>
        </authorList>
    </citation>
    <scope>NUCLEOTIDE SEQUENCE</scope>
    <source>
        <strain evidence="6">GVMAG-M-3300010158-60</strain>
    </source>
</reference>
<dbReference type="Pfam" id="PF13656">
    <property type="entry name" value="RNA_pol_L_2"/>
    <property type="match status" value="1"/>
</dbReference>
<evidence type="ECO:0000259" key="5">
    <source>
        <dbReference type="SMART" id="SM00662"/>
    </source>
</evidence>
<proteinExistence type="predicted"/>
<dbReference type="GO" id="GO:0046983">
    <property type="term" value="F:protein dimerization activity"/>
    <property type="evidence" value="ECO:0007669"/>
    <property type="project" value="InterPro"/>
</dbReference>
<protein>
    <recommendedName>
        <fullName evidence="5">DNA-directed RNA polymerase RpoA/D/Rpb3-type domain-containing protein</fullName>
    </recommendedName>
</protein>
<dbReference type="PANTHER" id="PTHR11800">
    <property type="entry name" value="DNA-DIRECTED RNA POLYMERASE"/>
    <property type="match status" value="1"/>
</dbReference>
<dbReference type="SMART" id="SM00662">
    <property type="entry name" value="RPOLD"/>
    <property type="match status" value="1"/>
</dbReference>